<proteinExistence type="predicted"/>
<comment type="caution">
    <text evidence="2">The sequence shown here is derived from an EMBL/GenBank/DDBJ whole genome shotgun (WGS) entry which is preliminary data.</text>
</comment>
<dbReference type="Proteomes" id="UP000620366">
    <property type="component" value="Unassembled WGS sequence"/>
</dbReference>
<name>A0A926DG24_9FIRM</name>
<evidence type="ECO:0000313" key="3">
    <source>
        <dbReference type="Proteomes" id="UP000620366"/>
    </source>
</evidence>
<dbReference type="InterPro" id="IPR037465">
    <property type="entry name" value="YlxR"/>
</dbReference>
<dbReference type="InterPro" id="IPR007393">
    <property type="entry name" value="YlxR_dom"/>
</dbReference>
<dbReference type="NCBIfam" id="NF047356">
    <property type="entry name" value="RNA_bind_RnpM"/>
    <property type="match status" value="1"/>
</dbReference>
<dbReference type="PANTHER" id="PTHR34215">
    <property type="entry name" value="BLL0784 PROTEIN"/>
    <property type="match status" value="1"/>
</dbReference>
<accession>A0A926DG24</accession>
<dbReference type="CDD" id="cd00279">
    <property type="entry name" value="YlxR"/>
    <property type="match status" value="1"/>
</dbReference>
<feature type="domain" description="YlxR" evidence="1">
    <location>
        <begin position="1"/>
        <end position="74"/>
    </location>
</feature>
<dbReference type="SUPFAM" id="SSF64376">
    <property type="entry name" value="YlxR-like"/>
    <property type="match status" value="1"/>
</dbReference>
<organism evidence="2 3">
    <name type="scientific">Feifania hominis</name>
    <dbReference type="NCBI Taxonomy" id="2763660"/>
    <lineage>
        <taxon>Bacteria</taxon>
        <taxon>Bacillati</taxon>
        <taxon>Bacillota</taxon>
        <taxon>Clostridia</taxon>
        <taxon>Eubacteriales</taxon>
        <taxon>Feifaniaceae</taxon>
        <taxon>Feifania</taxon>
    </lineage>
</organism>
<reference evidence="2" key="1">
    <citation type="submission" date="2020-08" db="EMBL/GenBank/DDBJ databases">
        <title>Genome public.</title>
        <authorList>
            <person name="Liu C."/>
            <person name="Sun Q."/>
        </authorList>
    </citation>
    <scope>NUCLEOTIDE SEQUENCE</scope>
    <source>
        <strain evidence="2">BX7</strain>
    </source>
</reference>
<evidence type="ECO:0000313" key="2">
    <source>
        <dbReference type="EMBL" id="MBC8536639.1"/>
    </source>
</evidence>
<dbReference type="AlphaFoldDB" id="A0A926DG24"/>
<dbReference type="PANTHER" id="PTHR34215:SF1">
    <property type="entry name" value="YLXR DOMAIN-CONTAINING PROTEIN"/>
    <property type="match status" value="1"/>
</dbReference>
<keyword evidence="3" id="KW-1185">Reference proteome</keyword>
<dbReference type="Gene3D" id="3.30.1230.10">
    <property type="entry name" value="YlxR-like"/>
    <property type="match status" value="1"/>
</dbReference>
<gene>
    <name evidence="2" type="ORF">H8695_08080</name>
</gene>
<protein>
    <submittedName>
        <fullName evidence="2">YlxR family protein</fullName>
    </submittedName>
</protein>
<sequence>MCLGCGEMLPKRELIRVVKSSEGEISLDVTGKKPGRGAYVCKKSECFAKMRKSRRLESKLAGAIPPEVYEKLEEELQQYE</sequence>
<dbReference type="Pfam" id="PF04296">
    <property type="entry name" value="YlxR"/>
    <property type="match status" value="1"/>
</dbReference>
<dbReference type="EMBL" id="JACRSP010000003">
    <property type="protein sequence ID" value="MBC8536639.1"/>
    <property type="molecule type" value="Genomic_DNA"/>
</dbReference>
<evidence type="ECO:0000259" key="1">
    <source>
        <dbReference type="Pfam" id="PF04296"/>
    </source>
</evidence>
<dbReference type="InterPro" id="IPR035931">
    <property type="entry name" value="YlxR-like_sf"/>
</dbReference>